<sequence>MISHMQISSSIQSAKVILHPIILANSSQIDVEALAVLRTDILRRPAIEVASAAVAICMRVVLTKSSSNHYPIANFDRRAHLQFVDTTIQVGDLDKLLKLVDATIVHVINSEAVCFGACA</sequence>
<accession>A0A6J7X038</accession>
<protein>
    <submittedName>
        <fullName evidence="1">Uncharacterized protein</fullName>
    </submittedName>
</protein>
<gene>
    <name evidence="1" type="ORF">UFOVP247_12</name>
</gene>
<name>A0A6J7X038_9CAUD</name>
<proteinExistence type="predicted"/>
<dbReference type="EMBL" id="LR798288">
    <property type="protein sequence ID" value="CAB5220603.1"/>
    <property type="molecule type" value="Genomic_DNA"/>
</dbReference>
<organism evidence="1">
    <name type="scientific">uncultured Caudovirales phage</name>
    <dbReference type="NCBI Taxonomy" id="2100421"/>
    <lineage>
        <taxon>Viruses</taxon>
        <taxon>Duplodnaviria</taxon>
        <taxon>Heunggongvirae</taxon>
        <taxon>Uroviricota</taxon>
        <taxon>Caudoviricetes</taxon>
        <taxon>Peduoviridae</taxon>
        <taxon>Maltschvirus</taxon>
        <taxon>Maltschvirus maltsch</taxon>
    </lineage>
</organism>
<evidence type="ECO:0000313" key="1">
    <source>
        <dbReference type="EMBL" id="CAB5220603.1"/>
    </source>
</evidence>
<reference evidence="1" key="1">
    <citation type="submission" date="2020-05" db="EMBL/GenBank/DDBJ databases">
        <authorList>
            <person name="Chiriac C."/>
            <person name="Salcher M."/>
            <person name="Ghai R."/>
            <person name="Kavagutti S V."/>
        </authorList>
    </citation>
    <scope>NUCLEOTIDE SEQUENCE</scope>
</reference>